<dbReference type="RefSeq" id="WP_153455661.1">
    <property type="nucleotide sequence ID" value="NZ_WEGJ01000025.1"/>
</dbReference>
<dbReference type="EMBL" id="WEGJ01000025">
    <property type="protein sequence ID" value="MQY14804.1"/>
    <property type="molecule type" value="Genomic_DNA"/>
</dbReference>
<proteinExistence type="predicted"/>
<name>A0A7K0CPY1_9ACTN</name>
<evidence type="ECO:0000313" key="1">
    <source>
        <dbReference type="EMBL" id="MQY14804.1"/>
    </source>
</evidence>
<protein>
    <submittedName>
        <fullName evidence="1">Uncharacterized protein</fullName>
    </submittedName>
</protein>
<evidence type="ECO:0000313" key="2">
    <source>
        <dbReference type="Proteomes" id="UP000466345"/>
    </source>
</evidence>
<accession>A0A7K0CPY1</accession>
<dbReference type="Proteomes" id="UP000466345">
    <property type="component" value="Unassembled WGS sequence"/>
</dbReference>
<dbReference type="AlphaFoldDB" id="A0A7K0CPY1"/>
<keyword evidence="2" id="KW-1185">Reference proteome</keyword>
<comment type="caution">
    <text evidence="1">The sequence shown here is derived from an EMBL/GenBank/DDBJ whole genome shotgun (WGS) entry which is preliminary data.</text>
</comment>
<organism evidence="1 2">
    <name type="scientific">Streptomyces smaragdinus</name>
    <dbReference type="NCBI Taxonomy" id="2585196"/>
    <lineage>
        <taxon>Bacteria</taxon>
        <taxon>Bacillati</taxon>
        <taxon>Actinomycetota</taxon>
        <taxon>Actinomycetes</taxon>
        <taxon>Kitasatosporales</taxon>
        <taxon>Streptomycetaceae</taxon>
        <taxon>Streptomyces</taxon>
    </lineage>
</organism>
<sequence>MHVETAAALLAGVTAVRVFGPDLRRLCRRALGAGVRAGAVELARRSLEPPAAVPWTEAP</sequence>
<reference evidence="1 2" key="1">
    <citation type="submission" date="2019-10" db="EMBL/GenBank/DDBJ databases">
        <title>Streptomyces smaragdinus sp. nov. and Streptomyces fabii sp. nov., isolated from the gut of fungus growing-termite Macrotermes natalensis.</title>
        <authorList>
            <person name="Schwitalla J."/>
            <person name="Benndorf R."/>
            <person name="Martin K."/>
            <person name="De Beer W."/>
            <person name="Kaster A.-K."/>
            <person name="Vollmers J."/>
            <person name="Poulsen M."/>
            <person name="Beemelmanns C."/>
        </authorList>
    </citation>
    <scope>NUCLEOTIDE SEQUENCE [LARGE SCALE GENOMIC DNA]</scope>
    <source>
        <strain evidence="1 2">RB5</strain>
    </source>
</reference>
<gene>
    <name evidence="1" type="ORF">SRB5_49800</name>
</gene>